<keyword evidence="1" id="KW-0812">Transmembrane</keyword>
<proteinExistence type="predicted"/>
<keyword evidence="2" id="KW-1185">Reference proteome</keyword>
<accession>A0A1I7WJL4</accession>
<sequence>MIVRNASIKGDSYHGFFFTLFCLAITDLIIKMGVSGLKLLVNFILQLFKSVILYYLAHMSSVLPHEEIHFMLI</sequence>
<keyword evidence="1" id="KW-0472">Membrane</keyword>
<organism evidence="2 3">
    <name type="scientific">Heterorhabditis bacteriophora</name>
    <name type="common">Entomopathogenic nematode worm</name>
    <dbReference type="NCBI Taxonomy" id="37862"/>
    <lineage>
        <taxon>Eukaryota</taxon>
        <taxon>Metazoa</taxon>
        <taxon>Ecdysozoa</taxon>
        <taxon>Nematoda</taxon>
        <taxon>Chromadorea</taxon>
        <taxon>Rhabditida</taxon>
        <taxon>Rhabditina</taxon>
        <taxon>Rhabditomorpha</taxon>
        <taxon>Strongyloidea</taxon>
        <taxon>Heterorhabditidae</taxon>
        <taxon>Heterorhabditis</taxon>
    </lineage>
</organism>
<dbReference type="WBParaSite" id="Hba_05215">
    <property type="protein sequence ID" value="Hba_05215"/>
    <property type="gene ID" value="Hba_05215"/>
</dbReference>
<name>A0A1I7WJL4_HETBA</name>
<reference evidence="3" key="1">
    <citation type="submission" date="2016-11" db="UniProtKB">
        <authorList>
            <consortium name="WormBaseParasite"/>
        </authorList>
    </citation>
    <scope>IDENTIFICATION</scope>
</reference>
<evidence type="ECO:0000313" key="2">
    <source>
        <dbReference type="Proteomes" id="UP000095283"/>
    </source>
</evidence>
<dbReference type="AlphaFoldDB" id="A0A1I7WJL4"/>
<dbReference type="Proteomes" id="UP000095283">
    <property type="component" value="Unplaced"/>
</dbReference>
<protein>
    <submittedName>
        <fullName evidence="3">Ovule protein</fullName>
    </submittedName>
</protein>
<feature type="transmembrane region" description="Helical" evidence="1">
    <location>
        <begin position="12"/>
        <end position="30"/>
    </location>
</feature>
<evidence type="ECO:0000256" key="1">
    <source>
        <dbReference type="SAM" id="Phobius"/>
    </source>
</evidence>
<evidence type="ECO:0000313" key="3">
    <source>
        <dbReference type="WBParaSite" id="Hba_05215"/>
    </source>
</evidence>
<feature type="transmembrane region" description="Helical" evidence="1">
    <location>
        <begin position="37"/>
        <end position="57"/>
    </location>
</feature>
<keyword evidence="1" id="KW-1133">Transmembrane helix</keyword>